<dbReference type="KEGG" id="rhf:EUB48_05585"/>
<keyword evidence="1" id="KW-0732">Signal</keyword>
<feature type="domain" description="AFL C-terminal" evidence="2">
    <location>
        <begin position="269"/>
        <end position="370"/>
    </location>
</feature>
<proteinExistence type="predicted"/>
<reference evidence="3 4" key="1">
    <citation type="submission" date="2019-01" db="EMBL/GenBank/DDBJ databases">
        <title>Genomic insights into a novel species Rhodoferax sp.</title>
        <authorList>
            <person name="Jin L."/>
        </authorList>
    </citation>
    <scope>NUCLEOTIDE SEQUENCE [LARGE SCALE GENOMIC DNA]</scope>
    <source>
        <strain evidence="3 4">CHu59-6-5</strain>
    </source>
</reference>
<gene>
    <name evidence="3" type="ORF">EUB48_05585</name>
</gene>
<dbReference type="Pfam" id="PF18067">
    <property type="entry name" value="Lipase_C"/>
    <property type="match status" value="1"/>
</dbReference>
<dbReference type="InterPro" id="IPR029058">
    <property type="entry name" value="AB_hydrolase_fold"/>
</dbReference>
<name>A0A515DGY7_9BURK</name>
<dbReference type="EMBL" id="CP035503">
    <property type="protein sequence ID" value="QDL39648.1"/>
    <property type="molecule type" value="Genomic_DNA"/>
</dbReference>
<dbReference type="InterPro" id="IPR002918">
    <property type="entry name" value="Lipase_EstA/Esterase_EstB"/>
</dbReference>
<feature type="chain" id="PRO_5021927507" evidence="1">
    <location>
        <begin position="19"/>
        <end position="460"/>
    </location>
</feature>
<dbReference type="GO" id="GO:0016787">
    <property type="term" value="F:hydrolase activity"/>
    <property type="evidence" value="ECO:0007669"/>
    <property type="project" value="InterPro"/>
</dbReference>
<dbReference type="Gene3D" id="2.60.40.2190">
    <property type="match status" value="1"/>
</dbReference>
<evidence type="ECO:0000313" key="3">
    <source>
        <dbReference type="EMBL" id="QDL39648.1"/>
    </source>
</evidence>
<feature type="signal peptide" evidence="1">
    <location>
        <begin position="1"/>
        <end position="18"/>
    </location>
</feature>
<dbReference type="GO" id="GO:0016042">
    <property type="term" value="P:lipid catabolic process"/>
    <property type="evidence" value="ECO:0007669"/>
    <property type="project" value="InterPro"/>
</dbReference>
<dbReference type="Proteomes" id="UP000316798">
    <property type="component" value="Chromosome"/>
</dbReference>
<evidence type="ECO:0000259" key="2">
    <source>
        <dbReference type="Pfam" id="PF18067"/>
    </source>
</evidence>
<dbReference type="OrthoDB" id="8871309at2"/>
<protein>
    <submittedName>
        <fullName evidence="3">Twin-arginine translocation pathway signal</fullName>
    </submittedName>
</protein>
<sequence length="460" mass="48270">MTTRRLFLALMTSTLVLAACATGPRLREAPPIVFVHGNGDSAALWQTTIWRFESNGWPADRLHAIDVPYPLARDDDSKPQAGRSSTIENMAYLSAAVDKVRQATGARQVVLVGNSRGGNAIRNYIQNGGGDKTVSQAILGGTPNHGVWAIKGFNEGNEFSGTGPFLTGLNAPKGPNGDEVTPGVKWLTIRSDSNDKYAQPDGLWIGAKGKPTNVTFEGPALKGATNVVIPRVDHRETAFSPAAFGAMYTFITGHAPRTLAIVPEAAPVLSGKVTGLGVQSSDPASGDFSNNLPLAGAQLAIYATDPATGERIGAAAFSKTIAADGLWGPFKARAGVPYEFVISAPGYATTHIYRSPFPRSSRIVDMHPERLKAGDPGAGSVVTLTRPRGYFDAVRDKISFDGQTPPPGVPPAGVAGVSSSTLKTAQAGMRAITAEFNGERITGRTWPAAGNNAVVLELTN</sequence>
<dbReference type="RefSeq" id="WP_142821108.1">
    <property type="nucleotide sequence ID" value="NZ_CP035503.1"/>
</dbReference>
<dbReference type="PROSITE" id="PS51257">
    <property type="entry name" value="PROKAR_LIPOPROTEIN"/>
    <property type="match status" value="1"/>
</dbReference>
<dbReference type="Pfam" id="PF01674">
    <property type="entry name" value="Lipase_2"/>
    <property type="match status" value="1"/>
</dbReference>
<accession>A0A515DGY7</accession>
<dbReference type="Gene3D" id="3.40.50.1820">
    <property type="entry name" value="alpha/beta hydrolase"/>
    <property type="match status" value="1"/>
</dbReference>
<dbReference type="AlphaFoldDB" id="A0A515DGY7"/>
<evidence type="ECO:0000256" key="1">
    <source>
        <dbReference type="SAM" id="SignalP"/>
    </source>
</evidence>
<organism evidence="3 4">
    <name type="scientific">Rhodoferax sediminis</name>
    <dbReference type="NCBI Taxonomy" id="2509614"/>
    <lineage>
        <taxon>Bacteria</taxon>
        <taxon>Pseudomonadati</taxon>
        <taxon>Pseudomonadota</taxon>
        <taxon>Betaproteobacteria</taxon>
        <taxon>Burkholderiales</taxon>
        <taxon>Comamonadaceae</taxon>
        <taxon>Rhodoferax</taxon>
    </lineage>
</organism>
<dbReference type="SUPFAM" id="SSF53474">
    <property type="entry name" value="alpha/beta-Hydrolases"/>
    <property type="match status" value="1"/>
</dbReference>
<dbReference type="InterPro" id="IPR040664">
    <property type="entry name" value="AFL_C"/>
</dbReference>
<evidence type="ECO:0000313" key="4">
    <source>
        <dbReference type="Proteomes" id="UP000316798"/>
    </source>
</evidence>
<keyword evidence="4" id="KW-1185">Reference proteome</keyword>